<accession>A0A418WS70</accession>
<dbReference type="InterPro" id="IPR009875">
    <property type="entry name" value="PilZ_domain"/>
</dbReference>
<evidence type="ECO:0000259" key="2">
    <source>
        <dbReference type="Pfam" id="PF07238"/>
    </source>
</evidence>
<dbReference type="AlphaFoldDB" id="A0A418WS70"/>
<gene>
    <name evidence="3" type="ORF">D3876_07590</name>
</gene>
<sequence>MCIRTCRRRITSRTRSPRCVRGRQNSSAAERNPPPRARFTIIAYASETQIGAWKMHDRGKVRTMPAATRMPPIAQRDARRVQRVSVRIQAGVREQSTHRFSADLTDLSVTGFCLVCTSAIPVGTRIFVTLPGLGGQESVVEWRDRDRYGCSLIQPLHASVRDHLASRYPAPADE</sequence>
<dbReference type="EMBL" id="QYUM01000002">
    <property type="protein sequence ID" value="RJF94108.1"/>
    <property type="molecule type" value="Genomic_DNA"/>
</dbReference>
<dbReference type="SUPFAM" id="SSF141371">
    <property type="entry name" value="PilZ domain-like"/>
    <property type="match status" value="1"/>
</dbReference>
<reference evidence="3 4" key="1">
    <citation type="submission" date="2018-09" db="EMBL/GenBank/DDBJ databases">
        <authorList>
            <person name="Zhu H."/>
        </authorList>
    </citation>
    <scope>NUCLEOTIDE SEQUENCE [LARGE SCALE GENOMIC DNA]</scope>
    <source>
        <strain evidence="3 4">K2R01-6</strain>
    </source>
</reference>
<evidence type="ECO:0000256" key="1">
    <source>
        <dbReference type="SAM" id="MobiDB-lite"/>
    </source>
</evidence>
<feature type="domain" description="PilZ" evidence="2">
    <location>
        <begin position="79"/>
        <end position="164"/>
    </location>
</feature>
<dbReference type="OrthoDB" id="9795572at2"/>
<evidence type="ECO:0000313" key="4">
    <source>
        <dbReference type="Proteomes" id="UP000286100"/>
    </source>
</evidence>
<evidence type="ECO:0000313" key="3">
    <source>
        <dbReference type="EMBL" id="RJF94108.1"/>
    </source>
</evidence>
<name>A0A418WS70_9SPHN</name>
<dbReference type="Proteomes" id="UP000286100">
    <property type="component" value="Unassembled WGS sequence"/>
</dbReference>
<organism evidence="3 4">
    <name type="scientific">Sphingomonas cavernae</name>
    <dbReference type="NCBI Taxonomy" id="2320861"/>
    <lineage>
        <taxon>Bacteria</taxon>
        <taxon>Pseudomonadati</taxon>
        <taxon>Pseudomonadota</taxon>
        <taxon>Alphaproteobacteria</taxon>
        <taxon>Sphingomonadales</taxon>
        <taxon>Sphingomonadaceae</taxon>
        <taxon>Sphingomonas</taxon>
    </lineage>
</organism>
<proteinExistence type="predicted"/>
<dbReference type="GO" id="GO:0035438">
    <property type="term" value="F:cyclic-di-GMP binding"/>
    <property type="evidence" value="ECO:0007669"/>
    <property type="project" value="InterPro"/>
</dbReference>
<feature type="region of interest" description="Disordered" evidence="1">
    <location>
        <begin position="13"/>
        <end position="35"/>
    </location>
</feature>
<comment type="caution">
    <text evidence="3">The sequence shown here is derived from an EMBL/GenBank/DDBJ whole genome shotgun (WGS) entry which is preliminary data.</text>
</comment>
<protein>
    <recommendedName>
        <fullName evidence="2">PilZ domain-containing protein</fullName>
    </recommendedName>
</protein>
<dbReference type="Pfam" id="PF07238">
    <property type="entry name" value="PilZ"/>
    <property type="match status" value="1"/>
</dbReference>
<keyword evidence="4" id="KW-1185">Reference proteome</keyword>